<dbReference type="InterPro" id="IPR050273">
    <property type="entry name" value="GppA/Ppx_hydrolase"/>
</dbReference>
<dbReference type="AlphaFoldDB" id="A0A6M1T1R8"/>
<evidence type="ECO:0000313" key="2">
    <source>
        <dbReference type="EMBL" id="NGP87929.1"/>
    </source>
</evidence>
<dbReference type="Gene3D" id="3.30.420.40">
    <property type="match status" value="1"/>
</dbReference>
<dbReference type="CDD" id="cd24054">
    <property type="entry name" value="ASKHA_NBD_AaPPX-GppA_MtPPX2-like"/>
    <property type="match status" value="1"/>
</dbReference>
<name>A0A6M1T1R8_9BACT</name>
<dbReference type="Gene3D" id="3.30.420.150">
    <property type="entry name" value="Exopolyphosphatase. Domain 2"/>
    <property type="match status" value="1"/>
</dbReference>
<evidence type="ECO:0000259" key="1">
    <source>
        <dbReference type="Pfam" id="PF02541"/>
    </source>
</evidence>
<comment type="caution">
    <text evidence="2">The sequence shown here is derived from an EMBL/GenBank/DDBJ whole genome shotgun (WGS) entry which is preliminary data.</text>
</comment>
<organism evidence="2 3">
    <name type="scientific">Fodinibius halophilus</name>
    <dbReference type="NCBI Taxonomy" id="1736908"/>
    <lineage>
        <taxon>Bacteria</taxon>
        <taxon>Pseudomonadati</taxon>
        <taxon>Balneolota</taxon>
        <taxon>Balneolia</taxon>
        <taxon>Balneolales</taxon>
        <taxon>Balneolaceae</taxon>
        <taxon>Fodinibius</taxon>
    </lineage>
</organism>
<reference evidence="2 3" key="1">
    <citation type="submission" date="2020-02" db="EMBL/GenBank/DDBJ databases">
        <title>Aliifodinibius halophilus 2W32, complete genome.</title>
        <authorList>
            <person name="Li Y."/>
            <person name="Wu S."/>
        </authorList>
    </citation>
    <scope>NUCLEOTIDE SEQUENCE [LARGE SCALE GENOMIC DNA]</scope>
    <source>
        <strain evidence="2 3">2W32</strain>
    </source>
</reference>
<keyword evidence="3" id="KW-1185">Reference proteome</keyword>
<sequence>MRASIDIGTNTALLLVAKVSDGELEVLYEEQCIPRLGEGVDKERNLSDKAIKRVTEALTYFKQILSTDFPEVTELTVTATSAVRDANNKEQFIEHIRKETGLSIQVLSGYEEAQYTFWGAQSVLPVAKPLAVVDIGGGSTELAVGSQSEGLIDRHSFDMGCVRFTERFLTNDPPSLQQIEECRAEIKETLSHRSFNFIKEPILVGVAGTVTSLAYMELELPSYDRSALNGCQIEIGVLQKWIAYIRQQSSSRLVEEYLEVMKGRADIFLAGLLILEQVMEVNNFEALVVSIGGIRHGAILKSMK</sequence>
<accession>A0A6M1T1R8</accession>
<feature type="domain" description="Ppx/GppA phosphatase N-terminal" evidence="1">
    <location>
        <begin position="15"/>
        <end position="303"/>
    </location>
</feature>
<gene>
    <name evidence="2" type="ORF">G3569_06160</name>
</gene>
<dbReference type="PANTHER" id="PTHR30005">
    <property type="entry name" value="EXOPOLYPHOSPHATASE"/>
    <property type="match status" value="1"/>
</dbReference>
<protein>
    <submittedName>
        <fullName evidence="2">Ppx/GppA family phosphatase</fullName>
    </submittedName>
</protein>
<dbReference type="PANTHER" id="PTHR30005:SF0">
    <property type="entry name" value="RETROGRADE REGULATION PROTEIN 2"/>
    <property type="match status" value="1"/>
</dbReference>
<dbReference type="InterPro" id="IPR003695">
    <property type="entry name" value="Ppx_GppA_N"/>
</dbReference>
<dbReference type="Pfam" id="PF02541">
    <property type="entry name" value="Ppx-GppA"/>
    <property type="match status" value="1"/>
</dbReference>
<dbReference type="SUPFAM" id="SSF53067">
    <property type="entry name" value="Actin-like ATPase domain"/>
    <property type="match status" value="2"/>
</dbReference>
<dbReference type="Proteomes" id="UP000479132">
    <property type="component" value="Unassembled WGS sequence"/>
</dbReference>
<dbReference type="EMBL" id="JAALLS010000006">
    <property type="protein sequence ID" value="NGP87929.1"/>
    <property type="molecule type" value="Genomic_DNA"/>
</dbReference>
<evidence type="ECO:0000313" key="3">
    <source>
        <dbReference type="Proteomes" id="UP000479132"/>
    </source>
</evidence>
<dbReference type="InterPro" id="IPR043129">
    <property type="entry name" value="ATPase_NBD"/>
</dbReference>
<proteinExistence type="predicted"/>
<dbReference type="RefSeq" id="WP_165267150.1">
    <property type="nucleotide sequence ID" value="NZ_JAALLS010000006.1"/>
</dbReference>